<evidence type="ECO:0000256" key="7">
    <source>
        <dbReference type="ARBA" id="ARBA00023136"/>
    </source>
</evidence>
<dbReference type="GO" id="GO:0000139">
    <property type="term" value="C:Golgi membrane"/>
    <property type="evidence" value="ECO:0007669"/>
    <property type="project" value="UniProtKB-SubCell"/>
</dbReference>
<evidence type="ECO:0000313" key="15">
    <source>
        <dbReference type="Proteomes" id="UP000054097"/>
    </source>
</evidence>
<dbReference type="PANTHER" id="PTHR21506:SF0">
    <property type="entry name" value="CONSERVED OLIGOMERIC GOLGI COMPLEX SUBUNIT 6"/>
    <property type="match status" value="1"/>
</dbReference>
<protein>
    <recommendedName>
        <fullName evidence="3 10">Conserved oligomeric Golgi complex subunit 6</fullName>
        <shortName evidence="10">COG complex subunit 6</shortName>
    </recommendedName>
    <alternativeName>
        <fullName evidence="8 10">Component of oligomeric Golgi complex 6</fullName>
    </alternativeName>
</protein>
<dbReference type="InterPro" id="IPR048369">
    <property type="entry name" value="COG6_C"/>
</dbReference>
<evidence type="ECO:0000256" key="4">
    <source>
        <dbReference type="ARBA" id="ARBA00022448"/>
    </source>
</evidence>
<dbReference type="Pfam" id="PF06419">
    <property type="entry name" value="COG6_N"/>
    <property type="match status" value="1"/>
</dbReference>
<evidence type="ECO:0000256" key="2">
    <source>
        <dbReference type="ARBA" id="ARBA00011023"/>
    </source>
</evidence>
<feature type="domain" description="Conserved oligomeric complex COG6 N-terminal" evidence="12">
    <location>
        <begin position="2"/>
        <end position="84"/>
    </location>
</feature>
<feature type="coiled-coil region" evidence="11">
    <location>
        <begin position="6"/>
        <end position="47"/>
    </location>
</feature>
<evidence type="ECO:0000256" key="9">
    <source>
        <dbReference type="ARBA" id="ARBA00043873"/>
    </source>
</evidence>
<accession>A0A0C3BP27</accession>
<evidence type="ECO:0000313" key="14">
    <source>
        <dbReference type="EMBL" id="KIM33186.1"/>
    </source>
</evidence>
<keyword evidence="4 10" id="KW-0813">Transport</keyword>
<comment type="function">
    <text evidence="10">Acts as component of the peripheral membrane COG complex that is involved in intra-Golgi protein trafficking. COG is located at the cis-Golgi, and regulates tethering of retrograde intra-Golgi vesicles and possibly a number of other membrane trafficking events.</text>
</comment>
<name>A0A0C3BP27_SERVB</name>
<evidence type="ECO:0000256" key="8">
    <source>
        <dbReference type="ARBA" id="ARBA00031348"/>
    </source>
</evidence>
<dbReference type="InterPro" id="IPR010490">
    <property type="entry name" value="COG6"/>
</dbReference>
<evidence type="ECO:0000256" key="5">
    <source>
        <dbReference type="ARBA" id="ARBA00022927"/>
    </source>
</evidence>
<dbReference type="PANTHER" id="PTHR21506">
    <property type="entry name" value="COMPONENT OF OLIGOMERIC GOLGI COMPLEX 6"/>
    <property type="match status" value="1"/>
</dbReference>
<dbReference type="SMART" id="SM01087">
    <property type="entry name" value="COG6"/>
    <property type="match status" value="1"/>
</dbReference>
<evidence type="ECO:0000256" key="3">
    <source>
        <dbReference type="ARBA" id="ARBA00020973"/>
    </source>
</evidence>
<comment type="function">
    <text evidence="9">Acts as a component of the peripheral membrane COG complex that is involved in intra-Golgi protein trafficking. COG is located at the cis-Golgi, and regulates tethering of retrograde intra-Golgi vesicles and possibly a number of other membrane trafficking events.</text>
</comment>
<reference evidence="14 15" key="1">
    <citation type="submission" date="2014-04" db="EMBL/GenBank/DDBJ databases">
        <authorList>
            <consortium name="DOE Joint Genome Institute"/>
            <person name="Kuo A."/>
            <person name="Zuccaro A."/>
            <person name="Kohler A."/>
            <person name="Nagy L.G."/>
            <person name="Floudas D."/>
            <person name="Copeland A."/>
            <person name="Barry K.W."/>
            <person name="Cichocki N."/>
            <person name="Veneault-Fourrey C."/>
            <person name="LaButti K."/>
            <person name="Lindquist E.A."/>
            <person name="Lipzen A."/>
            <person name="Lundell T."/>
            <person name="Morin E."/>
            <person name="Murat C."/>
            <person name="Sun H."/>
            <person name="Tunlid A."/>
            <person name="Henrissat B."/>
            <person name="Grigoriev I.V."/>
            <person name="Hibbett D.S."/>
            <person name="Martin F."/>
            <person name="Nordberg H.P."/>
            <person name="Cantor M.N."/>
            <person name="Hua S.X."/>
        </authorList>
    </citation>
    <scope>NUCLEOTIDE SEQUENCE [LARGE SCALE GENOMIC DNA]</scope>
    <source>
        <strain evidence="14 15">MAFF 305830</strain>
    </source>
</reference>
<evidence type="ECO:0000259" key="13">
    <source>
        <dbReference type="Pfam" id="PF20653"/>
    </source>
</evidence>
<sequence length="604" mass="67780">MFLAAFSEVNQNLDILQQQVEAMQTQCDTAQDQLKATNEACKHLLERADVLRTQRQSMTTRQAAIAAFLSRFTLSDAENEALNSSKIPIGPKVFSAIDRCESIRSDCLLLASVEGGETRAGAEIKALADSNLDLGYEKIFNWVQDEFRALARDIHAEPSPILRESVRRLRMRPALFNEALGSLSLTRQNTLLSFFLAALTKGGAGGYPRPIELHAHEPTRYVGDMLAWIHQATAGEREFLDGIFEITDARMVGSVRVFDEKEEEGYIRELLDANLEKLCAPLRVRVQQTVKSQEGSITSYKITNLLQFYQTTMKRTIGEDALMSQTLKEITDMSFKVFFDTLRSHGRSLLRFLHPPESDLAPPLSLRESCMILREIMQVYDSSLLEDETPEERVAGFREVLEGTIEPMLNMCSTMANMIKPRAGEESNAWDRATFMINCLVYIESVLQPFDFTAERLKKLEDLMEENVQVIIEAHYERLLKDSGLAPIVAAVDDPNEQMPLAHVQGCSSQNVSSALQAFDSFLSSLDVLTSSSLSLLSLPRLGTLIHRTALERVARAYGKLCQAVREPKNKYEFSGTLLGSRRPFGQMNVLFQVLGVDALEEED</sequence>
<dbReference type="EMBL" id="KN824278">
    <property type="protein sequence ID" value="KIM33186.1"/>
    <property type="molecule type" value="Genomic_DNA"/>
</dbReference>
<dbReference type="GO" id="GO:0017119">
    <property type="term" value="C:Golgi transport complex"/>
    <property type="evidence" value="ECO:0007669"/>
    <property type="project" value="UniProtKB-UniRule"/>
</dbReference>
<keyword evidence="7 10" id="KW-0472">Membrane</keyword>
<keyword evidence="11" id="KW-0175">Coiled coil</keyword>
<dbReference type="Pfam" id="PF20653">
    <property type="entry name" value="COG6_C"/>
    <property type="match status" value="1"/>
</dbReference>
<dbReference type="InterPro" id="IPR048368">
    <property type="entry name" value="COG6_N"/>
</dbReference>
<proteinExistence type="inferred from homology"/>
<gene>
    <name evidence="14" type="ORF">M408DRAFT_325989</name>
</gene>
<feature type="non-terminal residue" evidence="14">
    <location>
        <position position="1"/>
    </location>
</feature>
<dbReference type="Proteomes" id="UP000054097">
    <property type="component" value="Unassembled WGS sequence"/>
</dbReference>
<evidence type="ECO:0000259" key="12">
    <source>
        <dbReference type="Pfam" id="PF06419"/>
    </source>
</evidence>
<feature type="domain" description="Conserved Oligomeric Golgi complex subunit 6 C-terminal" evidence="13">
    <location>
        <begin position="119"/>
        <end position="575"/>
    </location>
</feature>
<evidence type="ECO:0000256" key="1">
    <source>
        <dbReference type="ARBA" id="ARBA00004395"/>
    </source>
</evidence>
<dbReference type="OrthoDB" id="272987at2759"/>
<keyword evidence="5 10" id="KW-0653">Protein transport</keyword>
<reference evidence="15" key="2">
    <citation type="submission" date="2015-01" db="EMBL/GenBank/DDBJ databases">
        <title>Evolutionary Origins and Diversification of the Mycorrhizal Mutualists.</title>
        <authorList>
            <consortium name="DOE Joint Genome Institute"/>
            <consortium name="Mycorrhizal Genomics Consortium"/>
            <person name="Kohler A."/>
            <person name="Kuo A."/>
            <person name="Nagy L.G."/>
            <person name="Floudas D."/>
            <person name="Copeland A."/>
            <person name="Barry K.W."/>
            <person name="Cichocki N."/>
            <person name="Veneault-Fourrey C."/>
            <person name="LaButti K."/>
            <person name="Lindquist E.A."/>
            <person name="Lipzen A."/>
            <person name="Lundell T."/>
            <person name="Morin E."/>
            <person name="Murat C."/>
            <person name="Riley R."/>
            <person name="Ohm R."/>
            <person name="Sun H."/>
            <person name="Tunlid A."/>
            <person name="Henrissat B."/>
            <person name="Grigoriev I.V."/>
            <person name="Hibbett D.S."/>
            <person name="Martin F."/>
        </authorList>
    </citation>
    <scope>NUCLEOTIDE SEQUENCE [LARGE SCALE GENOMIC DNA]</scope>
    <source>
        <strain evidence="15">MAFF 305830</strain>
    </source>
</reference>
<dbReference type="HOGENOM" id="CLU_011361_3_0_1"/>
<evidence type="ECO:0000256" key="11">
    <source>
        <dbReference type="SAM" id="Coils"/>
    </source>
</evidence>
<comment type="similarity">
    <text evidence="2 10">Belongs to the COG6 family.</text>
</comment>
<dbReference type="AlphaFoldDB" id="A0A0C3BP27"/>
<evidence type="ECO:0000256" key="6">
    <source>
        <dbReference type="ARBA" id="ARBA00023034"/>
    </source>
</evidence>
<dbReference type="GO" id="GO:0006891">
    <property type="term" value="P:intra-Golgi vesicle-mediated transport"/>
    <property type="evidence" value="ECO:0007669"/>
    <property type="project" value="UniProtKB-UniRule"/>
</dbReference>
<organism evidence="14 15">
    <name type="scientific">Serendipita vermifera MAFF 305830</name>
    <dbReference type="NCBI Taxonomy" id="933852"/>
    <lineage>
        <taxon>Eukaryota</taxon>
        <taxon>Fungi</taxon>
        <taxon>Dikarya</taxon>
        <taxon>Basidiomycota</taxon>
        <taxon>Agaricomycotina</taxon>
        <taxon>Agaricomycetes</taxon>
        <taxon>Sebacinales</taxon>
        <taxon>Serendipitaceae</taxon>
        <taxon>Serendipita</taxon>
    </lineage>
</organism>
<keyword evidence="15" id="KW-1185">Reference proteome</keyword>
<comment type="subunit">
    <text evidence="10">Component of the conserved oligomeric Golgi complex.</text>
</comment>
<comment type="subcellular location">
    <subcellularLocation>
        <location evidence="1 10">Golgi apparatus membrane</location>
        <topology evidence="1 10">Peripheral membrane protein</topology>
    </subcellularLocation>
</comment>
<evidence type="ECO:0000256" key="10">
    <source>
        <dbReference type="RuleBase" id="RU365075"/>
    </source>
</evidence>
<keyword evidence="6 10" id="KW-0333">Golgi apparatus</keyword>
<dbReference type="STRING" id="933852.A0A0C3BP27"/>
<dbReference type="GO" id="GO:0015031">
    <property type="term" value="P:protein transport"/>
    <property type="evidence" value="ECO:0007669"/>
    <property type="project" value="UniProtKB-KW"/>
</dbReference>